<feature type="domain" description="Ig-like" evidence="12">
    <location>
        <begin position="255"/>
        <end position="368"/>
    </location>
</feature>
<feature type="domain" description="Ig-like" evidence="12">
    <location>
        <begin position="39"/>
        <end position="129"/>
    </location>
</feature>
<feature type="domain" description="Ig-like" evidence="12">
    <location>
        <begin position="161"/>
        <end position="254"/>
    </location>
</feature>
<protein>
    <recommendedName>
        <fullName evidence="12">Ig-like domain-containing protein</fullName>
    </recommendedName>
</protein>
<dbReference type="FunFam" id="2.60.40.10:FF:000016">
    <property type="entry name" value="Fibroblast growth factor receptor"/>
    <property type="match status" value="1"/>
</dbReference>
<keyword evidence="9" id="KW-0325">Glycoprotein</keyword>
<comment type="caution">
    <text evidence="13">The sequence shown here is derived from an EMBL/GenBank/DDBJ whole genome shotgun (WGS) entry which is preliminary data.</text>
</comment>
<dbReference type="InterPro" id="IPR036179">
    <property type="entry name" value="Ig-like_dom_sf"/>
</dbReference>
<dbReference type="InterPro" id="IPR013098">
    <property type="entry name" value="Ig_I-set"/>
</dbReference>
<proteinExistence type="predicted"/>
<dbReference type="GO" id="GO:0016020">
    <property type="term" value="C:membrane"/>
    <property type="evidence" value="ECO:0007669"/>
    <property type="project" value="UniProtKB-SubCell"/>
</dbReference>
<keyword evidence="7" id="KW-1015">Disulfide bond</keyword>
<dbReference type="PROSITE" id="PS50835">
    <property type="entry name" value="IG_LIKE"/>
    <property type="match status" value="3"/>
</dbReference>
<dbReference type="Gene3D" id="2.60.40.10">
    <property type="entry name" value="Immunoglobulins"/>
    <property type="match status" value="3"/>
</dbReference>
<evidence type="ECO:0000256" key="10">
    <source>
        <dbReference type="ARBA" id="ARBA00023319"/>
    </source>
</evidence>
<evidence type="ECO:0000256" key="2">
    <source>
        <dbReference type="ARBA" id="ARBA00022692"/>
    </source>
</evidence>
<evidence type="ECO:0000259" key="12">
    <source>
        <dbReference type="PROSITE" id="PS50835"/>
    </source>
</evidence>
<feature type="transmembrane region" description="Helical" evidence="11">
    <location>
        <begin position="386"/>
        <end position="407"/>
    </location>
</feature>
<dbReference type="AlphaFoldDB" id="A0A819HQB2"/>
<dbReference type="PANTHER" id="PTHR19890:SF10">
    <property type="entry name" value="FIBROBLAST GROWTH FACTOR RECEPTOR-LIKE 1"/>
    <property type="match status" value="1"/>
</dbReference>
<keyword evidence="8" id="KW-0675">Receptor</keyword>
<evidence type="ECO:0000256" key="11">
    <source>
        <dbReference type="SAM" id="Phobius"/>
    </source>
</evidence>
<evidence type="ECO:0000256" key="3">
    <source>
        <dbReference type="ARBA" id="ARBA00022729"/>
    </source>
</evidence>
<dbReference type="SUPFAM" id="SSF48726">
    <property type="entry name" value="Immunoglobulin"/>
    <property type="match status" value="3"/>
</dbReference>
<evidence type="ECO:0000256" key="5">
    <source>
        <dbReference type="ARBA" id="ARBA00022989"/>
    </source>
</evidence>
<dbReference type="SMART" id="SM00408">
    <property type="entry name" value="IGc2"/>
    <property type="match status" value="3"/>
</dbReference>
<evidence type="ECO:0000256" key="8">
    <source>
        <dbReference type="ARBA" id="ARBA00023170"/>
    </source>
</evidence>
<comment type="subcellular location">
    <subcellularLocation>
        <location evidence="1">Membrane</location>
        <topology evidence="1">Single-pass membrane protein</topology>
    </subcellularLocation>
</comment>
<keyword evidence="6 11" id="KW-0472">Membrane</keyword>
<dbReference type="SMART" id="SM00409">
    <property type="entry name" value="IG"/>
    <property type="match status" value="3"/>
</dbReference>
<keyword evidence="4" id="KW-0677">Repeat</keyword>
<keyword evidence="2 11" id="KW-0812">Transmembrane</keyword>
<keyword evidence="3" id="KW-0732">Signal</keyword>
<dbReference type="InterPro" id="IPR052615">
    <property type="entry name" value="FGFRL"/>
</dbReference>
<accession>A0A819HQB2</accession>
<dbReference type="InterPro" id="IPR003598">
    <property type="entry name" value="Ig_sub2"/>
</dbReference>
<keyword evidence="10" id="KW-0393">Immunoglobulin domain</keyword>
<evidence type="ECO:0000313" key="14">
    <source>
        <dbReference type="Proteomes" id="UP000663842"/>
    </source>
</evidence>
<name>A0A819HQB2_9BILA</name>
<organism evidence="13 14">
    <name type="scientific">Rotaria magnacalcarata</name>
    <dbReference type="NCBI Taxonomy" id="392030"/>
    <lineage>
        <taxon>Eukaryota</taxon>
        <taxon>Metazoa</taxon>
        <taxon>Spiralia</taxon>
        <taxon>Gnathifera</taxon>
        <taxon>Rotifera</taxon>
        <taxon>Eurotatoria</taxon>
        <taxon>Bdelloidea</taxon>
        <taxon>Philodinida</taxon>
        <taxon>Philodinidae</taxon>
        <taxon>Rotaria</taxon>
    </lineage>
</organism>
<dbReference type="InterPro" id="IPR007110">
    <property type="entry name" value="Ig-like_dom"/>
</dbReference>
<evidence type="ECO:0000256" key="9">
    <source>
        <dbReference type="ARBA" id="ARBA00023180"/>
    </source>
</evidence>
<gene>
    <name evidence="13" type="ORF">UXM345_LOCUS10673</name>
</gene>
<dbReference type="PANTHER" id="PTHR19890">
    <property type="entry name" value="FIBROBLAST GROWTH FACTOR RECEPTOR"/>
    <property type="match status" value="1"/>
</dbReference>
<dbReference type="Pfam" id="PF07679">
    <property type="entry name" value="I-set"/>
    <property type="match status" value="3"/>
</dbReference>
<dbReference type="InterPro" id="IPR013783">
    <property type="entry name" value="Ig-like_fold"/>
</dbReference>
<evidence type="ECO:0000313" key="13">
    <source>
        <dbReference type="EMBL" id="CAF3903555.1"/>
    </source>
</evidence>
<sequence length="501" mass="56932">MLVIVRLLVVHRLLPPLHIRIDSIDDYDHHYHQHIVDPPTLLPNTSNFITKDVNENSSIELHCPVTNSPDLSIQWSKNNEDLDPMWLSPNVVIKRLLLKIQQTHLTDAGLYKCNVVNGFGSIYAQFRVNIITNETLLNNVHDNEQRTVISSDLDSLIGEAPEFISRSNDGQIGSTKVIQPEGTTVQLKCLASGKPSPEVRWKKNGKILSEDEYGVTQTQILIVKDLRHSDTGNYTCELSNSFGSINATYILIVTEKLQFFGNDPQNTSIESGKKIVLNCSVQTHNPKMKIEWLKRIEGQQSFRPDALVFGSEQYEHIEQSHELQSQQYSNEILSKPLIFSSVTLKEAGQYICLIENDKAVNYKKAFINVFDSRKGVTSWINNNNDLHYMIVILLCVLGFILFFIFCCRYRQKKNIHHHNLHSNSSEIVKSAMKSRQSLIPHHGATVPSTITRTSNDYIAHSVDSIPITKQYQQHQRYGLPLPSEIASLTSSNLYYARVQAL</sequence>
<keyword evidence="5 11" id="KW-1133">Transmembrane helix</keyword>
<dbReference type="InterPro" id="IPR003599">
    <property type="entry name" value="Ig_sub"/>
</dbReference>
<dbReference type="CDD" id="cd00096">
    <property type="entry name" value="Ig"/>
    <property type="match status" value="1"/>
</dbReference>
<evidence type="ECO:0000256" key="4">
    <source>
        <dbReference type="ARBA" id="ARBA00022737"/>
    </source>
</evidence>
<evidence type="ECO:0000256" key="1">
    <source>
        <dbReference type="ARBA" id="ARBA00004167"/>
    </source>
</evidence>
<reference evidence="13" key="1">
    <citation type="submission" date="2021-02" db="EMBL/GenBank/DDBJ databases">
        <authorList>
            <person name="Nowell W R."/>
        </authorList>
    </citation>
    <scope>NUCLEOTIDE SEQUENCE</scope>
</reference>
<dbReference type="EMBL" id="CAJOBF010001030">
    <property type="protein sequence ID" value="CAF3903555.1"/>
    <property type="molecule type" value="Genomic_DNA"/>
</dbReference>
<dbReference type="Proteomes" id="UP000663842">
    <property type="component" value="Unassembled WGS sequence"/>
</dbReference>
<evidence type="ECO:0000256" key="7">
    <source>
        <dbReference type="ARBA" id="ARBA00023157"/>
    </source>
</evidence>
<evidence type="ECO:0000256" key="6">
    <source>
        <dbReference type="ARBA" id="ARBA00023136"/>
    </source>
</evidence>